<evidence type="ECO:0000313" key="1">
    <source>
        <dbReference type="EMBL" id="SPP97489.1"/>
    </source>
</evidence>
<sequence>MEQGARVAAKSVDPIGDGWSGVSCAYDHQLTRRIDQAVDWKHGGASSSVIASVAKQSRIVPQRRSGLLRRKSSSQ</sequence>
<accession>A0A2U3Q854</accession>
<dbReference type="KEGG" id="bvz:BRAD3257_6596"/>
<organism evidence="1 2">
    <name type="scientific">Bradyrhizobium vignae</name>
    <dbReference type="NCBI Taxonomy" id="1549949"/>
    <lineage>
        <taxon>Bacteria</taxon>
        <taxon>Pseudomonadati</taxon>
        <taxon>Pseudomonadota</taxon>
        <taxon>Alphaproteobacteria</taxon>
        <taxon>Hyphomicrobiales</taxon>
        <taxon>Nitrobacteraceae</taxon>
        <taxon>Bradyrhizobium</taxon>
    </lineage>
</organism>
<dbReference type="Proteomes" id="UP000246085">
    <property type="component" value="Chromosome BRAD3257"/>
</dbReference>
<evidence type="ECO:0000313" key="2">
    <source>
        <dbReference type="Proteomes" id="UP000246085"/>
    </source>
</evidence>
<dbReference type="EMBL" id="LS398110">
    <property type="protein sequence ID" value="SPP97489.1"/>
    <property type="molecule type" value="Genomic_DNA"/>
</dbReference>
<name>A0A2U3Q854_9BRAD</name>
<gene>
    <name evidence="1" type="ORF">BRAD3257_6596</name>
</gene>
<dbReference type="AlphaFoldDB" id="A0A2U3Q854"/>
<reference evidence="1 2" key="1">
    <citation type="submission" date="2018-03" db="EMBL/GenBank/DDBJ databases">
        <authorList>
            <person name="Gully D."/>
        </authorList>
    </citation>
    <scope>NUCLEOTIDE SEQUENCE [LARGE SCALE GENOMIC DNA]</scope>
    <source>
        <strain evidence="1">ORS3257</strain>
    </source>
</reference>
<protein>
    <submittedName>
        <fullName evidence="1">Uncharacterized protein</fullName>
    </submittedName>
</protein>
<proteinExistence type="predicted"/>